<feature type="repeat" description="TPR" evidence="3">
    <location>
        <begin position="117"/>
        <end position="150"/>
    </location>
</feature>
<comment type="caution">
    <text evidence="4">The sequence shown here is derived from an EMBL/GenBank/DDBJ whole genome shotgun (WGS) entry which is preliminary data.</text>
</comment>
<name>A0A927GYJ5_9BACL</name>
<reference evidence="4" key="1">
    <citation type="submission" date="2020-09" db="EMBL/GenBank/DDBJ databases">
        <title>A novel bacterium of genus Paenibacillus, isolated from South China Sea.</title>
        <authorList>
            <person name="Huang H."/>
            <person name="Mo K."/>
            <person name="Hu Y."/>
        </authorList>
    </citation>
    <scope>NUCLEOTIDE SEQUENCE</scope>
    <source>
        <strain evidence="4">IB182363</strain>
    </source>
</reference>
<gene>
    <name evidence="4" type="ORF">IDH45_04550</name>
</gene>
<dbReference type="Gene3D" id="1.25.40.10">
    <property type="entry name" value="Tetratricopeptide repeat domain"/>
    <property type="match status" value="2"/>
</dbReference>
<dbReference type="RefSeq" id="WP_190925115.1">
    <property type="nucleotide sequence ID" value="NZ_JACXJA010000005.1"/>
</dbReference>
<keyword evidence="1" id="KW-0677">Repeat</keyword>
<dbReference type="SUPFAM" id="SSF48452">
    <property type="entry name" value="TPR-like"/>
    <property type="match status" value="1"/>
</dbReference>
<evidence type="ECO:0000256" key="2">
    <source>
        <dbReference type="ARBA" id="ARBA00022803"/>
    </source>
</evidence>
<dbReference type="InterPro" id="IPR011990">
    <property type="entry name" value="TPR-like_helical_dom_sf"/>
</dbReference>
<evidence type="ECO:0000313" key="4">
    <source>
        <dbReference type="EMBL" id="MBD2861258.1"/>
    </source>
</evidence>
<accession>A0A927GYJ5</accession>
<dbReference type="PROSITE" id="PS50005">
    <property type="entry name" value="TPR"/>
    <property type="match status" value="2"/>
</dbReference>
<protein>
    <submittedName>
        <fullName evidence="4">Tetratricopeptide repeat protein</fullName>
    </submittedName>
</protein>
<dbReference type="GO" id="GO:0000030">
    <property type="term" value="F:mannosyltransferase activity"/>
    <property type="evidence" value="ECO:0007669"/>
    <property type="project" value="TreeGrafter"/>
</dbReference>
<dbReference type="Pfam" id="PF13432">
    <property type="entry name" value="TPR_16"/>
    <property type="match status" value="1"/>
</dbReference>
<dbReference type="Proteomes" id="UP000639396">
    <property type="component" value="Unassembled WGS sequence"/>
</dbReference>
<dbReference type="GO" id="GO:0035269">
    <property type="term" value="P:protein O-linked glycosylation via mannose"/>
    <property type="evidence" value="ECO:0007669"/>
    <property type="project" value="TreeGrafter"/>
</dbReference>
<dbReference type="PANTHER" id="PTHR44227">
    <property type="match status" value="1"/>
</dbReference>
<proteinExistence type="predicted"/>
<keyword evidence="5" id="KW-1185">Reference proteome</keyword>
<dbReference type="GO" id="GO:0030968">
    <property type="term" value="P:endoplasmic reticulum unfolded protein response"/>
    <property type="evidence" value="ECO:0007669"/>
    <property type="project" value="TreeGrafter"/>
</dbReference>
<dbReference type="SMART" id="SM00028">
    <property type="entry name" value="TPR"/>
    <property type="match status" value="3"/>
</dbReference>
<dbReference type="Pfam" id="PF14559">
    <property type="entry name" value="TPR_19"/>
    <property type="match status" value="1"/>
</dbReference>
<dbReference type="InterPro" id="IPR019734">
    <property type="entry name" value="TPR_rpt"/>
</dbReference>
<keyword evidence="2 3" id="KW-0802">TPR repeat</keyword>
<evidence type="ECO:0000313" key="5">
    <source>
        <dbReference type="Proteomes" id="UP000639396"/>
    </source>
</evidence>
<feature type="repeat" description="TPR" evidence="3">
    <location>
        <begin position="3"/>
        <end position="36"/>
    </location>
</feature>
<dbReference type="EMBL" id="JACXJA010000005">
    <property type="protein sequence ID" value="MBD2861258.1"/>
    <property type="molecule type" value="Genomic_DNA"/>
</dbReference>
<dbReference type="AlphaFoldDB" id="A0A927GYJ5"/>
<dbReference type="PANTHER" id="PTHR44227:SF3">
    <property type="entry name" value="PROTEIN O-MANNOSYL-TRANSFERASE TMTC4"/>
    <property type="match status" value="1"/>
</dbReference>
<evidence type="ECO:0000256" key="1">
    <source>
        <dbReference type="ARBA" id="ARBA00022737"/>
    </source>
</evidence>
<sequence>MDGDNPIKKAYASILEADFERAIEWFEQAIREEPDNADYHYKLSVTFARSNRFGKAIEHSLRAKQLEPESDVYSYHLDTLQAKLLMQDAQKVLDGTDRTYLAVPLLTRAIELDPLSVEAHMMLSAAYAALQEYGKAVQMANETLRLDPEHPDAKRLAEEYRQQLKTYLQTQQTIREI</sequence>
<organism evidence="4 5">
    <name type="scientific">Paenibacillus oceani</name>
    <dbReference type="NCBI Taxonomy" id="2772510"/>
    <lineage>
        <taxon>Bacteria</taxon>
        <taxon>Bacillati</taxon>
        <taxon>Bacillota</taxon>
        <taxon>Bacilli</taxon>
        <taxon>Bacillales</taxon>
        <taxon>Paenibacillaceae</taxon>
        <taxon>Paenibacillus</taxon>
    </lineage>
</organism>
<dbReference type="InterPro" id="IPR052346">
    <property type="entry name" value="O-mannosyl-transferase_TMTC"/>
</dbReference>
<evidence type="ECO:0000256" key="3">
    <source>
        <dbReference type="PROSITE-ProRule" id="PRU00339"/>
    </source>
</evidence>